<dbReference type="Proteomes" id="UP000736335">
    <property type="component" value="Unassembled WGS sequence"/>
</dbReference>
<dbReference type="PANTHER" id="PTHR15641">
    <property type="entry name" value="ELONGATOR COMPLEX PROTEIN 5"/>
    <property type="match status" value="1"/>
</dbReference>
<evidence type="ECO:0000313" key="11">
    <source>
        <dbReference type="Proteomes" id="UP000736335"/>
    </source>
</evidence>
<feature type="region of interest" description="Disordered" evidence="9">
    <location>
        <begin position="287"/>
        <end position="323"/>
    </location>
</feature>
<keyword evidence="7" id="KW-0819">tRNA processing</keyword>
<comment type="similarity">
    <text evidence="4">Belongs to the ELP5 family.</text>
</comment>
<evidence type="ECO:0000313" key="10">
    <source>
        <dbReference type="EMBL" id="KAF9786941.1"/>
    </source>
</evidence>
<comment type="caution">
    <text evidence="10">The sequence shown here is derived from an EMBL/GenBank/DDBJ whole genome shotgun (WGS) entry which is preliminary data.</text>
</comment>
<dbReference type="Pfam" id="PF10483">
    <property type="entry name" value="Elong_Iki1"/>
    <property type="match status" value="1"/>
</dbReference>
<dbReference type="GO" id="GO:0005829">
    <property type="term" value="C:cytosol"/>
    <property type="evidence" value="ECO:0007669"/>
    <property type="project" value="TreeGrafter"/>
</dbReference>
<evidence type="ECO:0000256" key="6">
    <source>
        <dbReference type="ARBA" id="ARBA00022490"/>
    </source>
</evidence>
<evidence type="ECO:0000256" key="4">
    <source>
        <dbReference type="ARBA" id="ARBA00009567"/>
    </source>
</evidence>
<reference evidence="10" key="2">
    <citation type="submission" date="2020-11" db="EMBL/GenBank/DDBJ databases">
        <authorList>
            <consortium name="DOE Joint Genome Institute"/>
            <person name="Kuo A."/>
            <person name="Miyauchi S."/>
            <person name="Kiss E."/>
            <person name="Drula E."/>
            <person name="Kohler A."/>
            <person name="Sanchez-Garcia M."/>
            <person name="Andreopoulos B."/>
            <person name="Barry K.W."/>
            <person name="Bonito G."/>
            <person name="Buee M."/>
            <person name="Carver A."/>
            <person name="Chen C."/>
            <person name="Cichocki N."/>
            <person name="Clum A."/>
            <person name="Culley D."/>
            <person name="Crous P.W."/>
            <person name="Fauchery L."/>
            <person name="Girlanda M."/>
            <person name="Hayes R."/>
            <person name="Keri Z."/>
            <person name="Labutti K."/>
            <person name="Lipzen A."/>
            <person name="Lombard V."/>
            <person name="Magnuson J."/>
            <person name="Maillard F."/>
            <person name="Morin E."/>
            <person name="Murat C."/>
            <person name="Nolan M."/>
            <person name="Ohm R."/>
            <person name="Pangilinan J."/>
            <person name="Pereira M."/>
            <person name="Perotto S."/>
            <person name="Peter M."/>
            <person name="Riley R."/>
            <person name="Sitrit Y."/>
            <person name="Stielow B."/>
            <person name="Szollosi G."/>
            <person name="Zifcakova L."/>
            <person name="Stursova M."/>
            <person name="Spatafora J.W."/>
            <person name="Tedersoo L."/>
            <person name="Vaario L.-M."/>
            <person name="Yamada A."/>
            <person name="Yan M."/>
            <person name="Wang P."/>
            <person name="Xu J."/>
            <person name="Bruns T."/>
            <person name="Baldrian P."/>
            <person name="Vilgalys R."/>
            <person name="Henrissat B."/>
            <person name="Grigoriev I.V."/>
            <person name="Hibbett D."/>
            <person name="Nagy L.G."/>
            <person name="Martin F.M."/>
        </authorList>
    </citation>
    <scope>NUCLEOTIDE SEQUENCE</scope>
    <source>
        <strain evidence="10">UH-Tt-Lm1</strain>
    </source>
</reference>
<name>A0A9P6HGS6_9AGAM</name>
<sequence>MSNGLTIVQSSASQSALPVFRELISSSKDRILFFAFLYPSELLVGKQDNLTVFDWTDRIPGYSDEQPDLLDSIPAGDEPVTVVIDSIDALLSDIGSVSAVVTLLKKVRKRQNTNVLLHVVQSHESKDLVAHLSQTSFSSSLVLHTAYPTSPLLHISANYMTPPPPLSPEPKFWSVFLPISERQHDIDAIVYGGEGFGSHVTDEFVVETIVRGGQNGSRRRAIERKLRGWKSPNGFCELKDLAQLEELWGSKKISSETNTVADPTTDLSFNLNLTPSQQAARAQVPLPYMHQGDDPPKIQGAIYYDPDSADDIDDDDPDEDLDI</sequence>
<dbReference type="OrthoDB" id="166907at2759"/>
<evidence type="ECO:0000256" key="8">
    <source>
        <dbReference type="ARBA" id="ARBA00023242"/>
    </source>
</evidence>
<dbReference type="AlphaFoldDB" id="A0A9P6HGS6"/>
<keyword evidence="6" id="KW-0963">Cytoplasm</keyword>
<evidence type="ECO:0000256" key="1">
    <source>
        <dbReference type="ARBA" id="ARBA00004123"/>
    </source>
</evidence>
<dbReference type="GO" id="GO:0002098">
    <property type="term" value="P:tRNA wobble uridine modification"/>
    <property type="evidence" value="ECO:0007669"/>
    <property type="project" value="InterPro"/>
</dbReference>
<evidence type="ECO:0000256" key="2">
    <source>
        <dbReference type="ARBA" id="ARBA00004496"/>
    </source>
</evidence>
<proteinExistence type="inferred from homology"/>
<comment type="subcellular location">
    <subcellularLocation>
        <location evidence="2">Cytoplasm</location>
    </subcellularLocation>
    <subcellularLocation>
        <location evidence="1">Nucleus</location>
    </subcellularLocation>
</comment>
<evidence type="ECO:0000256" key="7">
    <source>
        <dbReference type="ARBA" id="ARBA00022694"/>
    </source>
</evidence>
<gene>
    <name evidence="10" type="ORF">BJ322DRAFT_1052833</name>
</gene>
<dbReference type="GO" id="GO:0000049">
    <property type="term" value="F:tRNA binding"/>
    <property type="evidence" value="ECO:0007669"/>
    <property type="project" value="TreeGrafter"/>
</dbReference>
<comment type="pathway">
    <text evidence="3">tRNA modification; 5-methoxycarbonylmethyl-2-thiouridine-tRNA biosynthesis.</text>
</comment>
<accession>A0A9P6HGS6</accession>
<reference evidence="10" key="1">
    <citation type="journal article" date="2020" name="Nat. Commun.">
        <title>Large-scale genome sequencing of mycorrhizal fungi provides insights into the early evolution of symbiotic traits.</title>
        <authorList>
            <person name="Miyauchi S."/>
            <person name="Kiss E."/>
            <person name="Kuo A."/>
            <person name="Drula E."/>
            <person name="Kohler A."/>
            <person name="Sanchez-Garcia M."/>
            <person name="Morin E."/>
            <person name="Andreopoulos B."/>
            <person name="Barry K.W."/>
            <person name="Bonito G."/>
            <person name="Buee M."/>
            <person name="Carver A."/>
            <person name="Chen C."/>
            <person name="Cichocki N."/>
            <person name="Clum A."/>
            <person name="Culley D."/>
            <person name="Crous P.W."/>
            <person name="Fauchery L."/>
            <person name="Girlanda M."/>
            <person name="Hayes R.D."/>
            <person name="Keri Z."/>
            <person name="LaButti K."/>
            <person name="Lipzen A."/>
            <person name="Lombard V."/>
            <person name="Magnuson J."/>
            <person name="Maillard F."/>
            <person name="Murat C."/>
            <person name="Nolan M."/>
            <person name="Ohm R.A."/>
            <person name="Pangilinan J."/>
            <person name="Pereira M.F."/>
            <person name="Perotto S."/>
            <person name="Peter M."/>
            <person name="Pfister S."/>
            <person name="Riley R."/>
            <person name="Sitrit Y."/>
            <person name="Stielow J.B."/>
            <person name="Szollosi G."/>
            <person name="Zifcakova L."/>
            <person name="Stursova M."/>
            <person name="Spatafora J.W."/>
            <person name="Tedersoo L."/>
            <person name="Vaario L.M."/>
            <person name="Yamada A."/>
            <person name="Yan M."/>
            <person name="Wang P."/>
            <person name="Xu J."/>
            <person name="Bruns T."/>
            <person name="Baldrian P."/>
            <person name="Vilgalys R."/>
            <person name="Dunand C."/>
            <person name="Henrissat B."/>
            <person name="Grigoriev I.V."/>
            <person name="Hibbett D."/>
            <person name="Nagy L.G."/>
            <person name="Martin F.M."/>
        </authorList>
    </citation>
    <scope>NUCLEOTIDE SEQUENCE</scope>
    <source>
        <strain evidence="10">UH-Tt-Lm1</strain>
    </source>
</reference>
<evidence type="ECO:0000256" key="3">
    <source>
        <dbReference type="ARBA" id="ARBA00005043"/>
    </source>
</evidence>
<dbReference type="PANTHER" id="PTHR15641:SF1">
    <property type="entry name" value="ELONGATOR COMPLEX PROTEIN 5"/>
    <property type="match status" value="1"/>
</dbReference>
<dbReference type="GO" id="GO:0005634">
    <property type="term" value="C:nucleus"/>
    <property type="evidence" value="ECO:0007669"/>
    <property type="project" value="UniProtKB-SubCell"/>
</dbReference>
<organism evidence="10 11">
    <name type="scientific">Thelephora terrestris</name>
    <dbReference type="NCBI Taxonomy" id="56493"/>
    <lineage>
        <taxon>Eukaryota</taxon>
        <taxon>Fungi</taxon>
        <taxon>Dikarya</taxon>
        <taxon>Basidiomycota</taxon>
        <taxon>Agaricomycotina</taxon>
        <taxon>Agaricomycetes</taxon>
        <taxon>Thelephorales</taxon>
        <taxon>Thelephoraceae</taxon>
        <taxon>Thelephora</taxon>
    </lineage>
</organism>
<keyword evidence="11" id="KW-1185">Reference proteome</keyword>
<protein>
    <recommendedName>
        <fullName evidence="5">Elongator complex protein 5</fullName>
    </recommendedName>
</protein>
<dbReference type="InterPro" id="IPR019519">
    <property type="entry name" value="Elp5"/>
</dbReference>
<evidence type="ECO:0000256" key="9">
    <source>
        <dbReference type="SAM" id="MobiDB-lite"/>
    </source>
</evidence>
<keyword evidence="8" id="KW-0539">Nucleus</keyword>
<evidence type="ECO:0000256" key="5">
    <source>
        <dbReference type="ARBA" id="ARBA00020264"/>
    </source>
</evidence>
<dbReference type="GO" id="GO:0033588">
    <property type="term" value="C:elongator holoenzyme complex"/>
    <property type="evidence" value="ECO:0007669"/>
    <property type="project" value="InterPro"/>
</dbReference>
<dbReference type="EMBL" id="WIUZ02000005">
    <property type="protein sequence ID" value="KAF9786941.1"/>
    <property type="molecule type" value="Genomic_DNA"/>
</dbReference>
<feature type="compositionally biased region" description="Acidic residues" evidence="9">
    <location>
        <begin position="307"/>
        <end position="323"/>
    </location>
</feature>